<proteinExistence type="inferred from homology"/>
<evidence type="ECO:0000256" key="6">
    <source>
        <dbReference type="RuleBase" id="RU003955"/>
    </source>
</evidence>
<keyword evidence="8" id="KW-1185">Reference proteome</keyword>
<comment type="similarity">
    <text evidence="2 5">Belongs to the PAL/histidase family.</text>
</comment>
<dbReference type="InterPro" id="IPR023144">
    <property type="entry name" value="Phe_NH3-lyase_shielding_dom_sf"/>
</dbReference>
<dbReference type="Proteomes" id="UP001497444">
    <property type="component" value="Chromosome 18"/>
</dbReference>
<dbReference type="InterPro" id="IPR008948">
    <property type="entry name" value="L-Aspartase-like"/>
</dbReference>
<dbReference type="InterPro" id="IPR005922">
    <property type="entry name" value="Phe_NH3-lyase"/>
</dbReference>
<dbReference type="SUPFAM" id="SSF48557">
    <property type="entry name" value="L-aspartase-like"/>
    <property type="match status" value="1"/>
</dbReference>
<protein>
    <recommendedName>
        <fullName evidence="6">Phenylalanine ammonia-lyase</fullName>
        <ecNumber evidence="6">4.3.1.24</ecNumber>
    </recommendedName>
</protein>
<comment type="catalytic activity">
    <reaction evidence="6">
        <text>L-phenylalanine = (E)-cinnamate + NH4(+)</text>
        <dbReference type="Rhea" id="RHEA:21384"/>
        <dbReference type="ChEBI" id="CHEBI:15669"/>
        <dbReference type="ChEBI" id="CHEBI:28938"/>
        <dbReference type="ChEBI" id="CHEBI:58095"/>
        <dbReference type="EC" id="4.3.1.24"/>
    </reaction>
</comment>
<keyword evidence="4 5" id="KW-0456">Lyase</keyword>
<dbReference type="Pfam" id="PF00221">
    <property type="entry name" value="Lyase_aromatic"/>
    <property type="match status" value="1"/>
</dbReference>
<dbReference type="CDD" id="cd00332">
    <property type="entry name" value="PAL-HAL"/>
    <property type="match status" value="1"/>
</dbReference>
<gene>
    <name evidence="7" type="ORF">CSSPJE1EN1_LOCUS11857</name>
</gene>
<dbReference type="EC" id="4.3.1.24" evidence="6"/>
<dbReference type="PROSITE" id="PS00488">
    <property type="entry name" value="PAL_HISTIDASE"/>
    <property type="match status" value="1"/>
</dbReference>
<evidence type="ECO:0000313" key="8">
    <source>
        <dbReference type="Proteomes" id="UP001497444"/>
    </source>
</evidence>
<evidence type="ECO:0000256" key="5">
    <source>
        <dbReference type="RuleBase" id="RU003954"/>
    </source>
</evidence>
<reference evidence="7" key="1">
    <citation type="submission" date="2024-02" db="EMBL/GenBank/DDBJ databases">
        <authorList>
            <consortium name="ELIXIR-Norway"/>
            <consortium name="Elixir Norway"/>
        </authorList>
    </citation>
    <scope>NUCLEOTIDE SEQUENCE</scope>
</reference>
<dbReference type="PANTHER" id="PTHR10362">
    <property type="entry name" value="HISTIDINE AMMONIA-LYASE"/>
    <property type="match status" value="1"/>
</dbReference>
<dbReference type="NCBIfam" id="TIGR01226">
    <property type="entry name" value="phe_am_lyase"/>
    <property type="match status" value="1"/>
</dbReference>
<comment type="subcellular location">
    <subcellularLocation>
        <location evidence="6">Cytoplasm</location>
    </subcellularLocation>
</comment>
<evidence type="ECO:0000256" key="4">
    <source>
        <dbReference type="ARBA" id="ARBA00023239"/>
    </source>
</evidence>
<evidence type="ECO:0000313" key="7">
    <source>
        <dbReference type="EMBL" id="CAK9266379.1"/>
    </source>
</evidence>
<dbReference type="InterPro" id="IPR001106">
    <property type="entry name" value="Aromatic_Lyase"/>
</dbReference>
<dbReference type="EMBL" id="OZ020113">
    <property type="protein sequence ID" value="CAK9266379.1"/>
    <property type="molecule type" value="Genomic_DNA"/>
</dbReference>
<evidence type="ECO:0000256" key="1">
    <source>
        <dbReference type="ARBA" id="ARBA00005138"/>
    </source>
</evidence>
<dbReference type="InterPro" id="IPR024083">
    <property type="entry name" value="Fumarase/histidase_N"/>
</dbReference>
<evidence type="ECO:0000256" key="2">
    <source>
        <dbReference type="ARBA" id="ARBA00007238"/>
    </source>
</evidence>
<comment type="pathway">
    <text evidence="1 6">Phenylpropanoid metabolism; trans-cinnamate biosynthesis; trans-cinnamate from L-phenylalanine: step 1/1.</text>
</comment>
<keyword evidence="3 6" id="KW-0587">Phenylpropanoid metabolism</keyword>
<sequence length="747" mass="81320">MSIMDCGTEETRKLAMIDVHTIAEPGVKTAAAERRLIESPEMCVKLGAAHHGPDPLNWGKVAARYMQGSHLDEVKQMVTTFYQVDEVVMHGVDLTVAQVAAVARRPDVRVVLDAANAKGRVDESSNWVLTKVMKGGDIYGVTTGFGATSRLRTQKGVELQRELIRFLNAGVVSGHLGGHENTLPICTTRAAMLVRINTLLQGYSGIRWDILEAMQKLLNAHVTPKLPLRGTITASGDLVPLSYIAGLLTARDNVRAVTGDGKEVSAVEALRIAGVEKPFELQPKEGLALVNGTAVGSALASTVCFDANILVLLAEVLSAFFCEVIQGTPEFADPLTHKLKHHPGQMEAGAVMEWVLDGSSYMKAAAKLHDTKPKLVRYALRTSPQWLGPQVEGIRNATHAIEREINSVNDNPIIDAAADRALHGGNFQGTPIGVSMDNMRLAIAAIGKLMFAQFSELVNEYYNNGLPANLSGGPDPGLDYGMKAAEVAMASYLSEINHLANPVTTHVQSAEQHNQDVNSLGLVSARKTEESIEILKLMSSTYLVALCQAVDLRHVEETMQNAVKQVVSQVAKKTLFTSTIDGSLLSSGFCEKDLLMVVESQPVFSYIDDASSETYPLMQKLKLVMMEYALKNPKNEKLESTSVFQRIPMFEKELKASLDIVIPSIREAYDTKGYSSVPNRIQDCRTYPLYEFVREELGTELLSGLKTVCPGQDIEKVYLAICDGKLVSPLLQCLEGWTGTPGPFLPC</sequence>
<name>A0ABP0WHU9_9BRYO</name>
<dbReference type="Gene3D" id="1.20.200.10">
    <property type="entry name" value="Fumarase/aspartase (Central domain)"/>
    <property type="match status" value="1"/>
</dbReference>
<evidence type="ECO:0000256" key="3">
    <source>
        <dbReference type="ARBA" id="ARBA00023051"/>
    </source>
</evidence>
<dbReference type="Gene3D" id="1.10.274.20">
    <property type="entry name" value="Phenylalanine ammonia-lyase 1, domain 3"/>
    <property type="match status" value="1"/>
</dbReference>
<organism evidence="7 8">
    <name type="scientific">Sphagnum jensenii</name>
    <dbReference type="NCBI Taxonomy" id="128206"/>
    <lineage>
        <taxon>Eukaryota</taxon>
        <taxon>Viridiplantae</taxon>
        <taxon>Streptophyta</taxon>
        <taxon>Embryophyta</taxon>
        <taxon>Bryophyta</taxon>
        <taxon>Sphagnophytina</taxon>
        <taxon>Sphagnopsida</taxon>
        <taxon>Sphagnales</taxon>
        <taxon>Sphagnaceae</taxon>
        <taxon>Sphagnum</taxon>
    </lineage>
</organism>
<dbReference type="Gene3D" id="1.10.275.10">
    <property type="entry name" value="Fumarase/aspartase (N-terminal domain)"/>
    <property type="match status" value="1"/>
</dbReference>
<accession>A0ABP0WHU9</accession>
<dbReference type="InterPro" id="IPR022313">
    <property type="entry name" value="Phe/His_NH3-lyase_AS"/>
</dbReference>